<sequence>MTQIFEIREKWAKSYFKGIFCVKMTSDGFLGMTKVSDKHIVRRWTNDGRDILPEHLHHYQCDQLGATPLTSMKAMAPFDQARNGLGQEDRVSGKKQGNVDEKETKASEDEYVVLPGHSNPLVGLGAPSKKKSAGRPTNARGQAPYEGMSKSRFCCICKIQGHKRTTCPQRGDVPKVQRKEAKLQQVWCHWPSEEHHATGQREKLFRDACDVAGNGLNRSWRGHATAKQTRCYRASVHEKWMTVETVVD</sequence>
<protein>
    <recommendedName>
        <fullName evidence="4">Protein FAR1-RELATED SEQUENCE</fullName>
    </recommendedName>
</protein>
<organism evidence="2 3">
    <name type="scientific">Triticum turgidum subsp. durum</name>
    <name type="common">Durum wheat</name>
    <name type="synonym">Triticum durum</name>
    <dbReference type="NCBI Taxonomy" id="4567"/>
    <lineage>
        <taxon>Eukaryota</taxon>
        <taxon>Viridiplantae</taxon>
        <taxon>Streptophyta</taxon>
        <taxon>Embryophyta</taxon>
        <taxon>Tracheophyta</taxon>
        <taxon>Spermatophyta</taxon>
        <taxon>Magnoliopsida</taxon>
        <taxon>Liliopsida</taxon>
        <taxon>Poales</taxon>
        <taxon>Poaceae</taxon>
        <taxon>BOP clade</taxon>
        <taxon>Pooideae</taxon>
        <taxon>Triticodae</taxon>
        <taxon>Triticeae</taxon>
        <taxon>Triticinae</taxon>
        <taxon>Triticum</taxon>
    </lineage>
</organism>
<accession>A0A9R1AFD2</accession>
<gene>
    <name evidence="2" type="ORF">TRITD_5Av1G257110</name>
</gene>
<dbReference type="Gramene" id="TRITD5Av1G257110.1">
    <property type="protein sequence ID" value="TRITD5Av1G257110.1"/>
    <property type="gene ID" value="TRITD5Av1G257110"/>
</dbReference>
<name>A0A9R1AFD2_TRITD</name>
<dbReference type="Proteomes" id="UP000324705">
    <property type="component" value="Chromosome 5A"/>
</dbReference>
<reference evidence="2 3" key="1">
    <citation type="submission" date="2017-09" db="EMBL/GenBank/DDBJ databases">
        <authorList>
            <consortium name="International Durum Wheat Genome Sequencing Consortium (IDWGSC)"/>
            <person name="Milanesi L."/>
        </authorList>
    </citation>
    <scope>NUCLEOTIDE SEQUENCE [LARGE SCALE GENOMIC DNA]</scope>
    <source>
        <strain evidence="3">cv. Svevo</strain>
    </source>
</reference>
<feature type="region of interest" description="Disordered" evidence="1">
    <location>
        <begin position="83"/>
        <end position="143"/>
    </location>
</feature>
<evidence type="ECO:0000313" key="2">
    <source>
        <dbReference type="EMBL" id="VAI26034.1"/>
    </source>
</evidence>
<dbReference type="AlphaFoldDB" id="A0A9R1AFD2"/>
<proteinExistence type="predicted"/>
<evidence type="ECO:0000313" key="3">
    <source>
        <dbReference type="Proteomes" id="UP000324705"/>
    </source>
</evidence>
<keyword evidence="3" id="KW-1185">Reference proteome</keyword>
<evidence type="ECO:0000256" key="1">
    <source>
        <dbReference type="SAM" id="MobiDB-lite"/>
    </source>
</evidence>
<dbReference type="EMBL" id="LT934119">
    <property type="protein sequence ID" value="VAI26034.1"/>
    <property type="molecule type" value="Genomic_DNA"/>
</dbReference>
<feature type="compositionally biased region" description="Basic and acidic residues" evidence="1">
    <location>
        <begin position="87"/>
        <end position="108"/>
    </location>
</feature>
<evidence type="ECO:0008006" key="4">
    <source>
        <dbReference type="Google" id="ProtNLM"/>
    </source>
</evidence>
<dbReference type="OMA" id="KRTTCPH"/>